<reference evidence="1 2" key="1">
    <citation type="submission" date="2020-08" db="EMBL/GenBank/DDBJ databases">
        <title>Genome sequence of Sphingomonas sediminicola KACC 15039T.</title>
        <authorList>
            <person name="Hyun D.-W."/>
            <person name="Bae J.-W."/>
        </authorList>
    </citation>
    <scope>NUCLEOTIDE SEQUENCE [LARGE SCALE GENOMIC DNA]</scope>
    <source>
        <strain evidence="1 2">KACC 15039</strain>
    </source>
</reference>
<evidence type="ECO:0000313" key="1">
    <source>
        <dbReference type="EMBL" id="QNP45791.1"/>
    </source>
</evidence>
<gene>
    <name evidence="1" type="ORF">H9L14_00170</name>
</gene>
<dbReference type="InterPro" id="IPR036390">
    <property type="entry name" value="WH_DNA-bd_sf"/>
</dbReference>
<protein>
    <submittedName>
        <fullName evidence="1">Helix-turn-helix domain-containing protein</fullName>
    </submittedName>
</protein>
<dbReference type="InterPro" id="IPR036388">
    <property type="entry name" value="WH-like_DNA-bd_sf"/>
</dbReference>
<dbReference type="SUPFAM" id="SSF46785">
    <property type="entry name" value="Winged helix' DNA-binding domain"/>
    <property type="match status" value="1"/>
</dbReference>
<sequence>MLLVLFVASVREQMVTATELAKATATPTPTAIRWIDVLERDGLLQRNDDPGRAGYDDVRLSVRGRAAIYQWLEDCRLTSFFTLQHSEDELGGGRDFRK</sequence>
<dbReference type="EMBL" id="CP060782">
    <property type="protein sequence ID" value="QNP45791.1"/>
    <property type="molecule type" value="Genomic_DNA"/>
</dbReference>
<dbReference type="Proteomes" id="UP000516105">
    <property type="component" value="Chromosome"/>
</dbReference>
<proteinExistence type="predicted"/>
<dbReference type="Gene3D" id="1.10.10.10">
    <property type="entry name" value="Winged helix-like DNA-binding domain superfamily/Winged helix DNA-binding domain"/>
    <property type="match status" value="1"/>
</dbReference>
<accession>A0ABX6T7G0</accession>
<organism evidence="1 2">
    <name type="scientific">Sphingomonas sediminicola</name>
    <dbReference type="NCBI Taxonomy" id="386874"/>
    <lineage>
        <taxon>Bacteria</taxon>
        <taxon>Pseudomonadati</taxon>
        <taxon>Pseudomonadota</taxon>
        <taxon>Alphaproteobacteria</taxon>
        <taxon>Sphingomonadales</taxon>
        <taxon>Sphingomonadaceae</taxon>
        <taxon>Sphingomonas</taxon>
    </lineage>
</organism>
<name>A0ABX6T7G0_9SPHN</name>
<keyword evidence="2" id="KW-1185">Reference proteome</keyword>
<evidence type="ECO:0000313" key="2">
    <source>
        <dbReference type="Proteomes" id="UP000516105"/>
    </source>
</evidence>